<accession>A0A1W6MMR3</accession>
<dbReference type="AlphaFoldDB" id="A0A1W6MMR3"/>
<protein>
    <submittedName>
        <fullName evidence="2">Conjugal transfer protein TraM</fullName>
    </submittedName>
</protein>
<evidence type="ECO:0000259" key="1">
    <source>
        <dbReference type="Pfam" id="PF12508"/>
    </source>
</evidence>
<evidence type="ECO:0000313" key="3">
    <source>
        <dbReference type="Proteomes" id="UP000193431"/>
    </source>
</evidence>
<dbReference type="OrthoDB" id="1409065at2"/>
<feature type="domain" description="Conjugative transposon TraM C-terminal" evidence="1">
    <location>
        <begin position="175"/>
        <end position="306"/>
    </location>
</feature>
<dbReference type="InterPro" id="IPR055407">
    <property type="entry name" value="TraM_C"/>
</dbReference>
<gene>
    <name evidence="2" type="ORF">BST97_13350</name>
</gene>
<sequence>MKVEKNKIVFAAVLAVIFIFLISYSIMVMGDDEAETENLKQTLVPDLEENQKEYDSKLDAINDLKKVRENNAPSIYDEKLIDSLGFYDPDLPEREKERIVDSIYEAGKIQYSSKRYQNLGQKRNVRKAVSKIDSTEVKREQKIEAKELGLEHQLFFAASPKPNEISIIGNTDETIYVVVDGDQVVKANTRLRMRLTKAATINGKEMPKNTPVFGFISFQPNRALIEIENIQHHPTKLKAFDLSDGSEGIYVENNFREEATREVLDDVIGDINIPSVPQVGGLTQVFRRSNRRVKVTVLNNYRLILKPKL</sequence>
<keyword evidence="3" id="KW-1185">Reference proteome</keyword>
<organism evidence="2 3">
    <name type="scientific">Nonlabens spongiae</name>
    <dbReference type="NCBI Taxonomy" id="331648"/>
    <lineage>
        <taxon>Bacteria</taxon>
        <taxon>Pseudomonadati</taxon>
        <taxon>Bacteroidota</taxon>
        <taxon>Flavobacteriia</taxon>
        <taxon>Flavobacteriales</taxon>
        <taxon>Flavobacteriaceae</taxon>
        <taxon>Nonlabens</taxon>
    </lineage>
</organism>
<dbReference type="Pfam" id="PF12508">
    <property type="entry name" value="Transposon_TraM"/>
    <property type="match status" value="1"/>
</dbReference>
<dbReference type="Proteomes" id="UP000193431">
    <property type="component" value="Chromosome"/>
</dbReference>
<name>A0A1W6MMR3_9FLAO</name>
<dbReference type="STRING" id="331648.BST97_13350"/>
<proteinExistence type="predicted"/>
<dbReference type="RefSeq" id="WP_085767700.1">
    <property type="nucleotide sequence ID" value="NZ_CP019344.1"/>
</dbReference>
<reference evidence="2 3" key="1">
    <citation type="submission" date="2016-11" db="EMBL/GenBank/DDBJ databases">
        <title>Trade-off between light-utilization and light-protection in marine flavobacteria.</title>
        <authorList>
            <person name="Kumagai Y."/>
        </authorList>
    </citation>
    <scope>NUCLEOTIDE SEQUENCE [LARGE SCALE GENOMIC DNA]</scope>
    <source>
        <strain evidence="2 3">JCM 13191</strain>
    </source>
</reference>
<dbReference type="EMBL" id="CP019344">
    <property type="protein sequence ID" value="ARN78895.1"/>
    <property type="molecule type" value="Genomic_DNA"/>
</dbReference>
<evidence type="ECO:0000313" key="2">
    <source>
        <dbReference type="EMBL" id="ARN78895.1"/>
    </source>
</evidence>